<evidence type="ECO:0008006" key="3">
    <source>
        <dbReference type="Google" id="ProtNLM"/>
    </source>
</evidence>
<reference evidence="1 2" key="1">
    <citation type="submission" date="2018-11" db="EMBL/GenBank/DDBJ databases">
        <authorList>
            <consortium name="Pathogen Informatics"/>
        </authorList>
    </citation>
    <scope>NUCLEOTIDE SEQUENCE [LARGE SCALE GENOMIC DNA]</scope>
</reference>
<accession>A0A3P7DN85</accession>
<dbReference type="Pfam" id="PF00574">
    <property type="entry name" value="CLP_protease"/>
    <property type="match status" value="1"/>
</dbReference>
<protein>
    <recommendedName>
        <fullName evidence="3">ATP-dependent Clp protease proteolytic subunit</fullName>
    </recommendedName>
</protein>
<proteinExistence type="predicted"/>
<dbReference type="Gene3D" id="3.90.226.10">
    <property type="entry name" value="2-enoyl-CoA Hydratase, Chain A, domain 1"/>
    <property type="match status" value="1"/>
</dbReference>
<evidence type="ECO:0000313" key="1">
    <source>
        <dbReference type="EMBL" id="VDM11381.1"/>
    </source>
</evidence>
<dbReference type="Proteomes" id="UP000270924">
    <property type="component" value="Unassembled WGS sequence"/>
</dbReference>
<evidence type="ECO:0000313" key="2">
    <source>
        <dbReference type="Proteomes" id="UP000270924"/>
    </source>
</evidence>
<dbReference type="InterPro" id="IPR023562">
    <property type="entry name" value="ClpP/TepA"/>
</dbReference>
<gene>
    <name evidence="1" type="ORF">WBA_LOCUS4767</name>
</gene>
<dbReference type="InterPro" id="IPR029045">
    <property type="entry name" value="ClpP/crotonase-like_dom_sf"/>
</dbReference>
<organism evidence="1 2">
    <name type="scientific">Wuchereria bancrofti</name>
    <dbReference type="NCBI Taxonomy" id="6293"/>
    <lineage>
        <taxon>Eukaryota</taxon>
        <taxon>Metazoa</taxon>
        <taxon>Ecdysozoa</taxon>
        <taxon>Nematoda</taxon>
        <taxon>Chromadorea</taxon>
        <taxon>Rhabditida</taxon>
        <taxon>Spirurina</taxon>
        <taxon>Spiruromorpha</taxon>
        <taxon>Filarioidea</taxon>
        <taxon>Onchocercidae</taxon>
        <taxon>Wuchereria</taxon>
    </lineage>
</organism>
<name>A0A3P7DN85_WUCBA</name>
<keyword evidence="2" id="KW-1185">Reference proteome</keyword>
<dbReference type="SUPFAM" id="SSF52096">
    <property type="entry name" value="ClpP/crotonase"/>
    <property type="match status" value="1"/>
</dbReference>
<sequence>MPIFMTKIHYLTVGGWDEHYPTNGVVADWDFFLKCELAGYEMFTDYHTPFYHFAQIATGEVDTEYVNEVIKIIYEINKEDTNKSPETREPIKLIINSIGGLIYDGFGLVDVIELSETPIHTYSHGCVMSMALSIGVVGHYRYASKRTTFMYHESSWGIELEKLKWHIQEVEEGKKMMKMYDEIITSNTNIPLKKLMSIRKTVNKNPTKEGVKIQFILPETLQGDAKATVTQKLQSKLTQGLAQYNLTIENAMRYTKSVRAAAKYLGCSYQHLKPYMKMFKVDENDPNSPTLFDVHLNRHGKGIPKFLPNKRKEPNVKLIFEQGSLPFTKMVLFASQEQLTNKDIDEYMHLSPQRLEGESDHFHDKWKDLYPNIPKNPTNPFAPDPMSPHPPIQPDFWSIPWATKQEFEQLKKEVEDMKKLLIRAKEYDEKTGQPDCEMEEKVALLKKVAELVGVDLSEIFGKK</sequence>
<dbReference type="AlphaFoldDB" id="A0A3P7DN85"/>
<dbReference type="EMBL" id="UYWW01002095">
    <property type="protein sequence ID" value="VDM11381.1"/>
    <property type="molecule type" value="Genomic_DNA"/>
</dbReference>
<dbReference type="InParanoid" id="A0A3P7DN85"/>